<dbReference type="PATRIC" id="fig|1307436.3.peg.4962"/>
<proteinExistence type="predicted"/>
<comment type="caution">
    <text evidence="1">The sequence shown here is derived from an EMBL/GenBank/DDBJ whole genome shotgun (WGS) entry which is preliminary data.</text>
</comment>
<dbReference type="EMBL" id="APVL01000034">
    <property type="protein sequence ID" value="EWG08625.1"/>
    <property type="molecule type" value="Genomic_DNA"/>
</dbReference>
<dbReference type="Proteomes" id="UP000019270">
    <property type="component" value="Unassembled WGS sequence"/>
</dbReference>
<dbReference type="AlphaFoldDB" id="W7KML8"/>
<protein>
    <submittedName>
        <fullName evidence="1">Uncharacterized protein</fullName>
    </submittedName>
</protein>
<dbReference type="RefSeq" id="WP_035333166.1">
    <property type="nucleotide sequence ID" value="NZ_APVL01000034.1"/>
</dbReference>
<organism evidence="1 2">
    <name type="scientific">Cytobacillus firmus DS1</name>
    <dbReference type="NCBI Taxonomy" id="1307436"/>
    <lineage>
        <taxon>Bacteria</taxon>
        <taxon>Bacillati</taxon>
        <taxon>Bacillota</taxon>
        <taxon>Bacilli</taxon>
        <taxon>Bacillales</taxon>
        <taxon>Bacillaceae</taxon>
        <taxon>Cytobacillus</taxon>
    </lineage>
</organism>
<accession>W7KML8</accession>
<gene>
    <name evidence="1" type="ORF">PBF_23288</name>
</gene>
<sequence>MNGDEMGHVKNISQATALILKELKTTYRTSAKHEKNWSVYKGKVLPPELMMSKKFQLITGYGYELCRHMLLYRNDEPEINEEVLKEASHWTKMGAMCIHNSVILYTLLLELGIFTPTSLHFVQGYYHHKTREDNVIEMIAKSHISVHAWLVVRGSVIDMTIQQEKDVFDFTTEEGNYPFILGKVNDGLLLKGKNEPNKIVDAYIKDFAKYLGISKEEWIERQLKYFDGYSLAKVN</sequence>
<dbReference type="OrthoDB" id="9878096at2"/>
<name>W7KML8_CYTFI</name>
<evidence type="ECO:0000313" key="2">
    <source>
        <dbReference type="Proteomes" id="UP000019270"/>
    </source>
</evidence>
<dbReference type="eggNOG" id="ENOG502ZR0R">
    <property type="taxonomic scope" value="Bacteria"/>
</dbReference>
<reference evidence="2" key="1">
    <citation type="submission" date="2013-03" db="EMBL/GenBank/DDBJ databases">
        <title>Draft genome sequence of Bacillus firmus DS1.</title>
        <authorList>
            <person name="Peng D."/>
            <person name="Zhu L."/>
            <person name="Sun M."/>
        </authorList>
    </citation>
    <scope>NUCLEOTIDE SEQUENCE [LARGE SCALE GENOMIC DNA]</scope>
    <source>
        <strain evidence="2">DS1</strain>
    </source>
</reference>
<evidence type="ECO:0000313" key="1">
    <source>
        <dbReference type="EMBL" id="EWG08625.1"/>
    </source>
</evidence>
<reference evidence="1 2" key="2">
    <citation type="journal article" date="2016" name="Sci. Rep.">
        <title>A novel serine protease, Sep1, from Bacillus firmus DS-1 has nematicidal activity and degrades multiple intestinal-associated nematode proteins.</title>
        <authorList>
            <person name="Geng C."/>
            <person name="Nie X."/>
            <person name="Tang Z."/>
            <person name="Zhang Y."/>
            <person name="Lin J."/>
            <person name="Sun M."/>
            <person name="Peng D."/>
        </authorList>
    </citation>
    <scope>NUCLEOTIDE SEQUENCE [LARGE SCALE GENOMIC DNA]</scope>
    <source>
        <strain evidence="1 2">DS1</strain>
    </source>
</reference>